<feature type="compositionally biased region" description="Low complexity" evidence="1">
    <location>
        <begin position="620"/>
        <end position="631"/>
    </location>
</feature>
<feature type="compositionally biased region" description="Basic and acidic residues" evidence="1">
    <location>
        <begin position="661"/>
        <end position="675"/>
    </location>
</feature>
<feature type="compositionally biased region" description="Low complexity" evidence="1">
    <location>
        <begin position="647"/>
        <end position="659"/>
    </location>
</feature>
<feature type="compositionally biased region" description="Basic and acidic residues" evidence="1">
    <location>
        <begin position="847"/>
        <end position="873"/>
    </location>
</feature>
<dbReference type="PANTHER" id="PTHR23034:SF2">
    <property type="entry name" value="GLUTAMATE-RICH PROTEIN 3"/>
    <property type="match status" value="1"/>
</dbReference>
<feature type="region of interest" description="Disordered" evidence="1">
    <location>
        <begin position="971"/>
        <end position="1182"/>
    </location>
</feature>
<feature type="domain" description="DUF4590" evidence="2">
    <location>
        <begin position="338"/>
        <end position="450"/>
    </location>
</feature>
<keyword evidence="3" id="KW-1185">Reference proteome</keyword>
<evidence type="ECO:0000256" key="1">
    <source>
        <dbReference type="SAM" id="MobiDB-lite"/>
    </source>
</evidence>
<feature type="region of interest" description="Disordered" evidence="1">
    <location>
        <begin position="536"/>
        <end position="741"/>
    </location>
</feature>
<feature type="compositionally biased region" description="Acidic residues" evidence="1">
    <location>
        <begin position="1017"/>
        <end position="1026"/>
    </location>
</feature>
<feature type="compositionally biased region" description="Acidic residues" evidence="1">
    <location>
        <begin position="539"/>
        <end position="561"/>
    </location>
</feature>
<accession>A0ABM2XXT5</accession>
<feature type="region of interest" description="Disordered" evidence="1">
    <location>
        <begin position="1224"/>
        <end position="1568"/>
    </location>
</feature>
<dbReference type="RefSeq" id="XP_040607490.1">
    <property type="nucleotide sequence ID" value="XM_040751556.1"/>
</dbReference>
<protein>
    <submittedName>
        <fullName evidence="4">Glutamate-rich protein 3 isoform X1</fullName>
    </submittedName>
</protein>
<feature type="region of interest" description="Disordered" evidence="1">
    <location>
        <begin position="445"/>
        <end position="503"/>
    </location>
</feature>
<feature type="compositionally biased region" description="Polar residues" evidence="1">
    <location>
        <begin position="805"/>
        <end position="816"/>
    </location>
</feature>
<feature type="compositionally biased region" description="Basic and acidic residues" evidence="1">
    <location>
        <begin position="707"/>
        <end position="724"/>
    </location>
</feature>
<feature type="compositionally biased region" description="Acidic residues" evidence="1">
    <location>
        <begin position="1276"/>
        <end position="1291"/>
    </location>
</feature>
<feature type="compositionally biased region" description="Polar residues" evidence="1">
    <location>
        <begin position="1541"/>
        <end position="1556"/>
    </location>
</feature>
<dbReference type="PANTHER" id="PTHR23034">
    <property type="entry name" value="GLUTAMATE-RICH PROTEIN 3"/>
    <property type="match status" value="1"/>
</dbReference>
<name>A0ABM2XXT5_MESAU</name>
<evidence type="ECO:0000313" key="3">
    <source>
        <dbReference type="Proteomes" id="UP000886700"/>
    </source>
</evidence>
<feature type="compositionally biased region" description="Basic and acidic residues" evidence="1">
    <location>
        <begin position="1427"/>
        <end position="1443"/>
    </location>
</feature>
<organism evidence="3 4">
    <name type="scientific">Mesocricetus auratus</name>
    <name type="common">Golden hamster</name>
    <dbReference type="NCBI Taxonomy" id="10036"/>
    <lineage>
        <taxon>Eukaryota</taxon>
        <taxon>Metazoa</taxon>
        <taxon>Chordata</taxon>
        <taxon>Craniata</taxon>
        <taxon>Vertebrata</taxon>
        <taxon>Euteleostomi</taxon>
        <taxon>Mammalia</taxon>
        <taxon>Eutheria</taxon>
        <taxon>Euarchontoglires</taxon>
        <taxon>Glires</taxon>
        <taxon>Rodentia</taxon>
        <taxon>Myomorpha</taxon>
        <taxon>Muroidea</taxon>
        <taxon>Cricetidae</taxon>
        <taxon>Cricetinae</taxon>
        <taxon>Mesocricetus</taxon>
    </lineage>
</organism>
<dbReference type="Pfam" id="PF15257">
    <property type="entry name" value="DUF4590"/>
    <property type="match status" value="1"/>
</dbReference>
<feature type="compositionally biased region" description="Acidic residues" evidence="1">
    <location>
        <begin position="1224"/>
        <end position="1268"/>
    </location>
</feature>
<feature type="compositionally biased region" description="Acidic residues" evidence="1">
    <location>
        <begin position="1157"/>
        <end position="1172"/>
    </location>
</feature>
<feature type="compositionally biased region" description="Low complexity" evidence="1">
    <location>
        <begin position="1053"/>
        <end position="1065"/>
    </location>
</feature>
<feature type="compositionally biased region" description="Basic and acidic residues" evidence="1">
    <location>
        <begin position="1293"/>
        <end position="1302"/>
    </location>
</feature>
<feature type="compositionally biased region" description="Low complexity" evidence="1">
    <location>
        <begin position="1508"/>
        <end position="1519"/>
    </location>
</feature>
<dbReference type="InterPro" id="IPR027962">
    <property type="entry name" value="ERICH3"/>
</dbReference>
<feature type="compositionally biased region" description="Basic and acidic residues" evidence="1">
    <location>
        <begin position="1173"/>
        <end position="1182"/>
    </location>
</feature>
<feature type="compositionally biased region" description="Acidic residues" evidence="1">
    <location>
        <begin position="677"/>
        <end position="686"/>
    </location>
</feature>
<reference evidence="4" key="1">
    <citation type="submission" date="2025-08" db="UniProtKB">
        <authorList>
            <consortium name="RefSeq"/>
        </authorList>
    </citation>
    <scope>IDENTIFICATION</scope>
    <source>
        <tissue evidence="4">Liver</tissue>
    </source>
</reference>
<feature type="compositionally biased region" description="Basic and acidic residues" evidence="1">
    <location>
        <begin position="1463"/>
        <end position="1474"/>
    </location>
</feature>
<proteinExistence type="predicted"/>
<feature type="region of interest" description="Disordered" evidence="1">
    <location>
        <begin position="763"/>
        <end position="945"/>
    </location>
</feature>
<feature type="compositionally biased region" description="Basic and acidic residues" evidence="1">
    <location>
        <begin position="1498"/>
        <end position="1507"/>
    </location>
</feature>
<gene>
    <name evidence="4" type="primary">Erich3</name>
</gene>
<feature type="compositionally biased region" description="Basic and acidic residues" evidence="1">
    <location>
        <begin position="454"/>
        <end position="491"/>
    </location>
</feature>
<dbReference type="InterPro" id="IPR048257">
    <property type="entry name" value="DUF4590"/>
</dbReference>
<sequence>MTVQQPGREYRQCYPTRTVLGRGRQRCNRQPDVEEARWDCLAEKRLLATYNSLTDKHLAGYFNNTRIRRHLLRSGLITRSGRILSEKEYKVNTMKQDHQKYIRECLAQAIFHKVLDMERNRQLEIRRKLDALARKERIQRLKGEHTRRFIEDNLPVLTPHPPAGPKSNRGCSVLAEEGHSSPLTLTASSRPYTAPGNMQPPIRLQPLLSNCAARNVSKITSGSKLKTAFLESEAPFPIGGKKAMMKFRNSMDNSQRLDPYQLPDINSYQFPVPPTSPPQTGKIFRENRSEPWRRKKLRPITAPHGLEPLYTRDPGRIYKTAPHSNAVITMVYFGKNVHLSYDDTDFRDEVKIYQQHCGGENLCIYKGKLLEKDTFQFISKRHHGFPFSLTFFLNGIQVNRLSSCCEYKHRRSSRLGGKRGYFGFVSVEKAFPCYRCIIAMGLDRKPSPTKPRKEKTAEKREEPLRRGQGKLRKDRENASSRRSEMERRKEASVSATCSAEEIKSGVREVRTAIEEMEWKGRSEQDAWEEDQENTFKYDYEEDFEIDEEKQDEVADDGDEVGDQVSRTSKSPTEEETHNPSPGTEIEISSEKAPDVYDNENREDDGCLDSDEDRQDIKTVSSVSSRSQAYSSESEDDSTEVGVEGHSENSTGDSSRSSSSQDLRENDDRGKFHFPVEESLETEIEEQEVTKVVEDNGPPSTEVSCAHVAEEDPRDRTQELAESRPKMSGQSASPEAKAGGTLLVEDRKEGFPGLEEEVGQIIGEAQPPGHYCSDTAAELSTTEDGATPTRKPEVNLAGVAEEERASSGSKEQPQQAAQEVCTPEKETASAAAARDEYSQPEDALTDAGLREKAWRKEDEAHRPQDADMNAELREGVGVAEVPTGKRSPAEEQQALAEQSSEEGERPLSTASQAEAGSEGHSRCGEGWLNPTGKVGVSVPQRDVDPDGQALLQTDMEKGRAGSVRGRVLEEAVLSSEMQGESTFLKEAGPPEMEEAEREVGSPRPDGDQGREGAPTELEAMEPVEDTAPETGHGFEEATLGGGKAATERKEVLEAADAPSSSSAGASPREDAQDSPEALWKEDTAREGAMADTESTQEGDPRAVLPGEFAASGDWKTVERRPTPLREAGSEREEVTGWTEEKLGEQRVRGEEAGTGEEVGCEEEERFEEEAGTGEEVRCEEEAGTVKEVKCEEEAGTGEEVGCEEEAGTVKEVKCEEEAGTVEEVGCEEEAGTVEEVGCEEEAGTGEEVGCEEEAGTGEEVGCEEEAGTVEEVRCEEEAGTGEEVGCEEEAGTGEEVRSGEDAHASPNKTDADAEAIDPARATKLSENPRLLEDSPRARTIISLSEARLQSGKSLAENEATVTEEPADKARVPENVFTAGAQEWAAPELDSLEGPERPDGESPSSRGILMTHGSLPGERVTVAAGLSGETEREKPQEEGGEDRKHPPGTATASLAGQDRAMGRGAGKDEEGPRGGRVDGTAAGQREGLAESVSVASSSADGHKEPRSRAGEAPGGEAAAEGRVIAEDVEPGPGKEAVVVEVTSAGTVETTQEQKTPDVQDSEGGEERASQ</sequence>
<evidence type="ECO:0000259" key="2">
    <source>
        <dbReference type="Pfam" id="PF15257"/>
    </source>
</evidence>
<feature type="region of interest" description="Disordered" evidence="1">
    <location>
        <begin position="154"/>
        <end position="173"/>
    </location>
</feature>
<feature type="compositionally biased region" description="Acidic residues" evidence="1">
    <location>
        <begin position="596"/>
        <end position="613"/>
    </location>
</feature>
<evidence type="ECO:0000313" key="4">
    <source>
        <dbReference type="RefSeq" id="XP_040607490.1"/>
    </source>
</evidence>
<feature type="compositionally biased region" description="Basic and acidic residues" evidence="1">
    <location>
        <begin position="821"/>
        <end position="836"/>
    </location>
</feature>
<dbReference type="GeneID" id="101841026"/>
<dbReference type="Proteomes" id="UP000886700">
    <property type="component" value="Unplaced"/>
</dbReference>
<feature type="compositionally biased region" description="Basic and acidic residues" evidence="1">
    <location>
        <begin position="1114"/>
        <end position="1150"/>
    </location>
</feature>
<feature type="compositionally biased region" description="Basic and acidic residues" evidence="1">
    <location>
        <begin position="996"/>
        <end position="1009"/>
    </location>
</feature>